<gene>
    <name evidence="1" type="ORF">NCTC10254_00144</name>
</gene>
<name>A0A6H9XM46_9CORY</name>
<dbReference type="RefSeq" id="WP_005525163.1">
    <property type="nucleotide sequence ID" value="NZ_CP050134.2"/>
</dbReference>
<evidence type="ECO:0000313" key="1">
    <source>
        <dbReference type="EMBL" id="SPW23786.1"/>
    </source>
</evidence>
<dbReference type="Proteomes" id="UP000249886">
    <property type="component" value="Unassembled WGS sequence"/>
</dbReference>
<dbReference type="AlphaFoldDB" id="A0A6H9XM46"/>
<evidence type="ECO:0008006" key="3">
    <source>
        <dbReference type="Google" id="ProtNLM"/>
    </source>
</evidence>
<dbReference type="Gene3D" id="3.40.960.10">
    <property type="entry name" value="VSR Endonuclease"/>
    <property type="match status" value="1"/>
</dbReference>
<sequence>MPPPQTRVPRTTYTTYTYRPRRTTSETAKFQAANIQLAGGWWMTKQSYHNLPSHKRLDTHARAVGATRRTGVISGFAAASLLGIGVLNLHHITTVDVTLPGKAQPPSRSQWPSIVHYRSADLLPEDIMIVHGYRVTTPARTFTDICTMHGEAEGLAFLESALRAYDLHYFQAYVARHRSQWGMVRAQRVLNWALYGIDSVYESYARYLIITQLPHISVDAQVVFFFQESDNYYRVDLLIDDWLIVEIDGRFKEQGTDTQVKTTLLNQNRREHYLENLGYHVLRLHPDELTHHLIPTITHLTSLIHHTRPLTEHVPQNLKSRPWWSTSRYRC</sequence>
<reference evidence="1 2" key="1">
    <citation type="submission" date="2018-06" db="EMBL/GenBank/DDBJ databases">
        <authorList>
            <consortium name="Pathogen Informatics"/>
            <person name="Doyle S."/>
        </authorList>
    </citation>
    <scope>NUCLEOTIDE SEQUENCE [LARGE SCALE GENOMIC DNA]</scope>
    <source>
        <strain evidence="1 2">NCTC10254</strain>
    </source>
</reference>
<organism evidence="1 2">
    <name type="scientific">Corynebacterium matruchotii</name>
    <dbReference type="NCBI Taxonomy" id="43768"/>
    <lineage>
        <taxon>Bacteria</taxon>
        <taxon>Bacillati</taxon>
        <taxon>Actinomycetota</taxon>
        <taxon>Actinomycetes</taxon>
        <taxon>Mycobacteriales</taxon>
        <taxon>Corynebacteriaceae</taxon>
        <taxon>Corynebacterium</taxon>
    </lineage>
</organism>
<protein>
    <recommendedName>
        <fullName evidence="3">DUF559 domain-containing protein</fullName>
    </recommendedName>
</protein>
<evidence type="ECO:0000313" key="2">
    <source>
        <dbReference type="Proteomes" id="UP000249886"/>
    </source>
</evidence>
<accession>A0A6H9XM46</accession>
<proteinExistence type="predicted"/>
<comment type="caution">
    <text evidence="1">The sequence shown here is derived from an EMBL/GenBank/DDBJ whole genome shotgun (WGS) entry which is preliminary data.</text>
</comment>
<dbReference type="GeneID" id="84573386"/>
<dbReference type="EMBL" id="UARK01000001">
    <property type="protein sequence ID" value="SPW23786.1"/>
    <property type="molecule type" value="Genomic_DNA"/>
</dbReference>